<gene>
    <name evidence="2" type="ORF">HAZT_HAZT006382</name>
</gene>
<dbReference type="Proteomes" id="UP000711488">
    <property type="component" value="Unassembled WGS sequence"/>
</dbReference>
<feature type="region of interest" description="Disordered" evidence="1">
    <location>
        <begin position="244"/>
        <end position="276"/>
    </location>
</feature>
<sequence>MKTKDFKVTLRHVLRRTRRLQIRLTNVPPVQVIASPVHLAQTAVAHRDTTDPRAPVTVSEKKKALKPGTGHLKLGTGHLKLGMGHLKLGVGHLKLGMGHLKLGMGHFKRGIGHLKLRMGHLKLGMGHFKLGIGLLKIRMSFLKIGIGDVKKKRRRHRSSSASHSSSSSRSSSSNSHSSSAGSSISERIKRKKKKKKAKKQQKPPKISLKALGFSDDPQLQSLDKELLKKITKKIYQSNALLSDVKDSKKKRKKKSKESDSSDSDKDKPRKKKKTKDLLLKSIEKYLVKKKPEDIDETEPDCSLKSVEKYLVKKKDITQTEPDSTASSKEILQLSSKEDLIAKYVKKKDAPAEPILEENTEPDRSTQEDELLELAKKYVMNVNKRRADASIAPQNDATKSKNPEASNVKIERMMQLSDLEDLQKKLQNYYSKYQDKANEGPKSKKDVDTPALELTPSKYLVSKPKRESDSKSLELNPSKYLTPKLKPEEETSNLELKPAKYLIPQPKPEEKTSLELMPSKYLIKKNPDSKITSPPKSVIESNEMSETSLANKASQPLISSCKPALNSSVPSVFKSALQSVITQSKKHEAHDPTFELRFMIVSEKENLLVHLQPKLTNGHRTRIRDQVHVVEDRNHEIVGLDLCLVVVDLDLYLVVVDLDHEIVDDVQDRTDEGGALGVHLFRNGGSKRRNKVEKKDSKGNKDPMFGKWAADDCPDKTKSKPKDPEQVLKGMEKFLAESKEKKLQMIKERNIQFQKPPGD</sequence>
<protein>
    <submittedName>
        <fullName evidence="2">Uncharacterized protein</fullName>
    </submittedName>
</protein>
<proteinExistence type="predicted"/>
<feature type="region of interest" description="Disordered" evidence="1">
    <location>
        <begin position="348"/>
        <end position="369"/>
    </location>
</feature>
<dbReference type="AlphaFoldDB" id="A0A6A0H6J3"/>
<feature type="region of interest" description="Disordered" evidence="1">
    <location>
        <begin position="384"/>
        <end position="407"/>
    </location>
</feature>
<feature type="compositionally biased region" description="Basic residues" evidence="1">
    <location>
        <begin position="188"/>
        <end position="202"/>
    </location>
</feature>
<dbReference type="EMBL" id="JQDR03005529">
    <property type="protein sequence ID" value="KAA0201368.1"/>
    <property type="molecule type" value="Genomic_DNA"/>
</dbReference>
<accession>A0A6A0H6J3</accession>
<feature type="compositionally biased region" description="Low complexity" evidence="1">
    <location>
        <begin position="159"/>
        <end position="185"/>
    </location>
</feature>
<feature type="compositionally biased region" description="Basic and acidic residues" evidence="1">
    <location>
        <begin position="256"/>
        <end position="267"/>
    </location>
</feature>
<feature type="compositionally biased region" description="Basic and acidic residues" evidence="1">
    <location>
        <begin position="708"/>
        <end position="726"/>
    </location>
</feature>
<comment type="caution">
    <text evidence="2">The sequence shown here is derived from an EMBL/GenBank/DDBJ whole genome shotgun (WGS) entry which is preliminary data.</text>
</comment>
<evidence type="ECO:0000313" key="2">
    <source>
        <dbReference type="EMBL" id="KAA0201368.1"/>
    </source>
</evidence>
<reference evidence="2" key="1">
    <citation type="submission" date="2014-08" db="EMBL/GenBank/DDBJ databases">
        <authorList>
            <person name="Murali S."/>
            <person name="Richards S."/>
            <person name="Bandaranaike D."/>
            <person name="Bellair M."/>
            <person name="Blankenburg K."/>
            <person name="Chao H."/>
            <person name="Dinh H."/>
            <person name="Doddapaneni H."/>
            <person name="Dugan-Rocha S."/>
            <person name="Elkadiri S."/>
            <person name="Gnanaolivu R."/>
            <person name="Hughes D."/>
            <person name="Lee S."/>
            <person name="Li M."/>
            <person name="Ming W."/>
            <person name="Munidasa M."/>
            <person name="Muniz J."/>
            <person name="Nguyen L."/>
            <person name="Osuji N."/>
            <person name="Pu L.-L."/>
            <person name="Puazo M."/>
            <person name="Skinner E."/>
            <person name="Qu C."/>
            <person name="Quiroz J."/>
            <person name="Raj R."/>
            <person name="Weissenberger G."/>
            <person name="Xin Y."/>
            <person name="Zou X."/>
            <person name="Han Y."/>
            <person name="Worley K."/>
            <person name="Muzny D."/>
            <person name="Gibbs R."/>
        </authorList>
    </citation>
    <scope>NUCLEOTIDE SEQUENCE</scope>
    <source>
        <strain evidence="2">HAZT.00-mixed</strain>
        <tissue evidence="2">Whole organism</tissue>
    </source>
</reference>
<dbReference type="OrthoDB" id="1914839at2759"/>
<feature type="compositionally biased region" description="Basic and acidic residues" evidence="1">
    <location>
        <begin position="432"/>
        <end position="447"/>
    </location>
</feature>
<name>A0A6A0H6J3_HYAAZ</name>
<feature type="region of interest" description="Disordered" evidence="1">
    <location>
        <begin position="686"/>
        <end position="726"/>
    </location>
</feature>
<feature type="region of interest" description="Disordered" evidence="1">
    <location>
        <begin position="149"/>
        <end position="212"/>
    </location>
</feature>
<organism evidence="2">
    <name type="scientific">Hyalella azteca</name>
    <name type="common">Amphipod</name>
    <dbReference type="NCBI Taxonomy" id="294128"/>
    <lineage>
        <taxon>Eukaryota</taxon>
        <taxon>Metazoa</taxon>
        <taxon>Ecdysozoa</taxon>
        <taxon>Arthropoda</taxon>
        <taxon>Crustacea</taxon>
        <taxon>Multicrustacea</taxon>
        <taxon>Malacostraca</taxon>
        <taxon>Eumalacostraca</taxon>
        <taxon>Peracarida</taxon>
        <taxon>Amphipoda</taxon>
        <taxon>Senticaudata</taxon>
        <taxon>Talitrida</taxon>
        <taxon>Talitroidea</taxon>
        <taxon>Hyalellidae</taxon>
        <taxon>Hyalella</taxon>
    </lineage>
</organism>
<reference evidence="2" key="2">
    <citation type="journal article" date="2018" name="Environ. Sci. Technol.">
        <title>The Toxicogenome of Hyalella azteca: A Model for Sediment Ecotoxicology and Evolutionary Toxicology.</title>
        <authorList>
            <person name="Poynton H.C."/>
            <person name="Hasenbein S."/>
            <person name="Benoit J.B."/>
            <person name="Sepulveda M.S."/>
            <person name="Poelchau M.F."/>
            <person name="Hughes D.S.T."/>
            <person name="Murali S.C."/>
            <person name="Chen S."/>
            <person name="Glastad K.M."/>
            <person name="Goodisman M.A.D."/>
            <person name="Werren J.H."/>
            <person name="Vineis J.H."/>
            <person name="Bowen J.L."/>
            <person name="Friedrich M."/>
            <person name="Jones J."/>
            <person name="Robertson H.M."/>
            <person name="Feyereisen R."/>
            <person name="Mechler-Hickson A."/>
            <person name="Mathers N."/>
            <person name="Lee C.E."/>
            <person name="Colbourne J.K."/>
            <person name="Biales A."/>
            <person name="Johnston J.S."/>
            <person name="Wellborn G.A."/>
            <person name="Rosendale A.J."/>
            <person name="Cridge A.G."/>
            <person name="Munoz-Torres M.C."/>
            <person name="Bain P.A."/>
            <person name="Manny A.R."/>
            <person name="Major K.M."/>
            <person name="Lambert F.N."/>
            <person name="Vulpe C.D."/>
            <person name="Tuck P."/>
            <person name="Blalock B.J."/>
            <person name="Lin Y.Y."/>
            <person name="Smith M.E."/>
            <person name="Ochoa-Acuna H."/>
            <person name="Chen M.M."/>
            <person name="Childers C.P."/>
            <person name="Qu J."/>
            <person name="Dugan S."/>
            <person name="Lee S.L."/>
            <person name="Chao H."/>
            <person name="Dinh H."/>
            <person name="Han Y."/>
            <person name="Doddapaneni H."/>
            <person name="Worley K.C."/>
            <person name="Muzny D.M."/>
            <person name="Gibbs R.A."/>
            <person name="Richards S."/>
        </authorList>
    </citation>
    <scope>NUCLEOTIDE SEQUENCE</scope>
    <source>
        <strain evidence="2">HAZT.00-mixed</strain>
        <tissue evidence="2">Whole organism</tissue>
    </source>
</reference>
<reference evidence="2" key="3">
    <citation type="submission" date="2019-06" db="EMBL/GenBank/DDBJ databases">
        <authorList>
            <person name="Poynton C."/>
            <person name="Hasenbein S."/>
            <person name="Benoit J.B."/>
            <person name="Sepulveda M.S."/>
            <person name="Poelchau M.F."/>
            <person name="Murali S.C."/>
            <person name="Chen S."/>
            <person name="Glastad K.M."/>
            <person name="Werren J.H."/>
            <person name="Vineis J.H."/>
            <person name="Bowen J.L."/>
            <person name="Friedrich M."/>
            <person name="Jones J."/>
            <person name="Robertson H.M."/>
            <person name="Feyereisen R."/>
            <person name="Mechler-Hickson A."/>
            <person name="Mathers N."/>
            <person name="Lee C.E."/>
            <person name="Colbourne J.K."/>
            <person name="Biales A."/>
            <person name="Johnston J.S."/>
            <person name="Wellborn G.A."/>
            <person name="Rosendale A.J."/>
            <person name="Cridge A.G."/>
            <person name="Munoz-Torres M.C."/>
            <person name="Bain P.A."/>
            <person name="Manny A.R."/>
            <person name="Major K.M."/>
            <person name="Lambert F.N."/>
            <person name="Vulpe C.D."/>
            <person name="Tuck P."/>
            <person name="Blalock B.J."/>
            <person name="Lin Y.-Y."/>
            <person name="Smith M.E."/>
            <person name="Ochoa-Acuna H."/>
            <person name="Chen M.-J.M."/>
            <person name="Childers C.P."/>
            <person name="Qu J."/>
            <person name="Dugan S."/>
            <person name="Lee S.L."/>
            <person name="Chao H."/>
            <person name="Dinh H."/>
            <person name="Han Y."/>
            <person name="Doddapaneni H."/>
            <person name="Worley K.C."/>
            <person name="Muzny D.M."/>
            <person name="Gibbs R.A."/>
            <person name="Richards S."/>
        </authorList>
    </citation>
    <scope>NUCLEOTIDE SEQUENCE</scope>
    <source>
        <strain evidence="2">HAZT.00-mixed</strain>
        <tissue evidence="2">Whole organism</tissue>
    </source>
</reference>
<feature type="region of interest" description="Disordered" evidence="1">
    <location>
        <begin position="431"/>
        <end position="492"/>
    </location>
</feature>
<evidence type="ECO:0000256" key="1">
    <source>
        <dbReference type="SAM" id="MobiDB-lite"/>
    </source>
</evidence>